<sequence length="156" mass="17147">MAPKSLDSPSHNTLQHSTNLPSRGSLKIASPSYVIMSPLSSLHCGYLENSSKEYNLLSEEVGGENGCGEKELKCARSNSHEQVGKIEKVITNDMGHINNRHAPIQGRQQPPLAMSRISRELSTIQDSGESLDEKCIKEVPFSQRRPAEITSRGCFV</sequence>
<reference evidence="2" key="1">
    <citation type="submission" date="2018-11" db="EMBL/GenBank/DDBJ databases">
        <authorList>
            <consortium name="Pathogen Informatics"/>
        </authorList>
    </citation>
    <scope>NUCLEOTIDE SEQUENCE</scope>
</reference>
<dbReference type="AlphaFoldDB" id="A0A3S5B9C7"/>
<organism evidence="2 3">
    <name type="scientific">Protopolystoma xenopodis</name>
    <dbReference type="NCBI Taxonomy" id="117903"/>
    <lineage>
        <taxon>Eukaryota</taxon>
        <taxon>Metazoa</taxon>
        <taxon>Spiralia</taxon>
        <taxon>Lophotrochozoa</taxon>
        <taxon>Platyhelminthes</taxon>
        <taxon>Monogenea</taxon>
        <taxon>Polyopisthocotylea</taxon>
        <taxon>Polystomatidea</taxon>
        <taxon>Polystomatidae</taxon>
        <taxon>Protopolystoma</taxon>
    </lineage>
</organism>
<name>A0A3S5B9C7_9PLAT</name>
<dbReference type="Proteomes" id="UP000784294">
    <property type="component" value="Unassembled WGS sequence"/>
</dbReference>
<proteinExistence type="predicted"/>
<evidence type="ECO:0000313" key="3">
    <source>
        <dbReference type="Proteomes" id="UP000784294"/>
    </source>
</evidence>
<gene>
    <name evidence="2" type="ORF">PXEA_LOCUS37190</name>
</gene>
<comment type="caution">
    <text evidence="2">The sequence shown here is derived from an EMBL/GenBank/DDBJ whole genome shotgun (WGS) entry which is preliminary data.</text>
</comment>
<feature type="region of interest" description="Disordered" evidence="1">
    <location>
        <begin position="1"/>
        <end position="25"/>
    </location>
</feature>
<dbReference type="EMBL" id="CAAALY010284810">
    <property type="protein sequence ID" value="VEL43750.1"/>
    <property type="molecule type" value="Genomic_DNA"/>
</dbReference>
<accession>A0A3S5B9C7</accession>
<protein>
    <submittedName>
        <fullName evidence="2">Uncharacterized protein</fullName>
    </submittedName>
</protein>
<evidence type="ECO:0000313" key="2">
    <source>
        <dbReference type="EMBL" id="VEL43750.1"/>
    </source>
</evidence>
<keyword evidence="3" id="KW-1185">Reference proteome</keyword>
<feature type="compositionally biased region" description="Polar residues" evidence="1">
    <location>
        <begin position="7"/>
        <end position="22"/>
    </location>
</feature>
<evidence type="ECO:0000256" key="1">
    <source>
        <dbReference type="SAM" id="MobiDB-lite"/>
    </source>
</evidence>